<organism evidence="2 3">
    <name type="scientific">Sphingobium xenophagum</name>
    <dbReference type="NCBI Taxonomy" id="121428"/>
    <lineage>
        <taxon>Bacteria</taxon>
        <taxon>Pseudomonadati</taxon>
        <taxon>Pseudomonadota</taxon>
        <taxon>Alphaproteobacteria</taxon>
        <taxon>Sphingomonadales</taxon>
        <taxon>Sphingomonadaceae</taxon>
        <taxon>Sphingobium</taxon>
    </lineage>
</organism>
<dbReference type="EMBL" id="JAVDWV010000009">
    <property type="protein sequence ID" value="MDR7155419.1"/>
    <property type="molecule type" value="Genomic_DNA"/>
</dbReference>
<name>A0ABU1X1I9_SPHXE</name>
<feature type="signal peptide" evidence="1">
    <location>
        <begin position="1"/>
        <end position="31"/>
    </location>
</feature>
<protein>
    <submittedName>
        <fullName evidence="2">SH3-like domain-containing protein</fullName>
    </submittedName>
</protein>
<accession>A0ABU1X1I9</accession>
<dbReference type="Gene3D" id="2.30.30.40">
    <property type="entry name" value="SH3 Domains"/>
    <property type="match status" value="1"/>
</dbReference>
<evidence type="ECO:0000256" key="1">
    <source>
        <dbReference type="SAM" id="SignalP"/>
    </source>
</evidence>
<dbReference type="Proteomes" id="UP001267638">
    <property type="component" value="Unassembled WGS sequence"/>
</dbReference>
<sequence length="165" mass="17755">MGDMGNGSGMKLLMRGAGVAMALAMAAASIAAPGKPMPYWASIAQDEARMRVGPSLDYPSNWVYRRRDLPVKVVQVLGLWRKVQDPDGAQGWMHVRLLSDTATGIVKAEVAPLRQSASDGARTLFRAERGVVGRLSDCSGGWCSFDVRGQRGYVKASDVWGATDQ</sequence>
<evidence type="ECO:0000313" key="3">
    <source>
        <dbReference type="Proteomes" id="UP001267638"/>
    </source>
</evidence>
<proteinExistence type="predicted"/>
<keyword evidence="1" id="KW-0732">Signal</keyword>
<keyword evidence="3" id="KW-1185">Reference proteome</keyword>
<dbReference type="InterPro" id="IPR010466">
    <property type="entry name" value="DUF1058"/>
</dbReference>
<dbReference type="Pfam" id="PF06347">
    <property type="entry name" value="SH3_4"/>
    <property type="match status" value="2"/>
</dbReference>
<reference evidence="2 3" key="1">
    <citation type="submission" date="2023-07" db="EMBL/GenBank/DDBJ databases">
        <title>Sorghum-associated microbial communities from plants grown in Nebraska, USA.</title>
        <authorList>
            <person name="Schachtman D."/>
        </authorList>
    </citation>
    <scope>NUCLEOTIDE SEQUENCE [LARGE SCALE GENOMIC DNA]</scope>
    <source>
        <strain evidence="2 3">4256</strain>
    </source>
</reference>
<dbReference type="RefSeq" id="WP_310224685.1">
    <property type="nucleotide sequence ID" value="NZ_JAVDWV010000009.1"/>
</dbReference>
<gene>
    <name evidence="2" type="ORF">J2W40_002246</name>
</gene>
<evidence type="ECO:0000313" key="2">
    <source>
        <dbReference type="EMBL" id="MDR7155419.1"/>
    </source>
</evidence>
<feature type="chain" id="PRO_5046432258" evidence="1">
    <location>
        <begin position="32"/>
        <end position="165"/>
    </location>
</feature>
<comment type="caution">
    <text evidence="2">The sequence shown here is derived from an EMBL/GenBank/DDBJ whole genome shotgun (WGS) entry which is preliminary data.</text>
</comment>